<organism evidence="2 3">
    <name type="scientific">Branchiostoma lanceolatum</name>
    <name type="common">Common lancelet</name>
    <name type="synonym">Amphioxus lanceolatum</name>
    <dbReference type="NCBI Taxonomy" id="7740"/>
    <lineage>
        <taxon>Eukaryota</taxon>
        <taxon>Metazoa</taxon>
        <taxon>Chordata</taxon>
        <taxon>Cephalochordata</taxon>
        <taxon>Leptocardii</taxon>
        <taxon>Amphioxiformes</taxon>
        <taxon>Branchiostomatidae</taxon>
        <taxon>Branchiostoma</taxon>
    </lineage>
</organism>
<sequence>MQESCQSNDDVTYNQINEDEVYDASGHDYNEIKDEDASGGNAQVLDTSKTDDNTYDQINGDEVYDPSYHGYSEIKDDDANASSRIDEKGGVDGITNQVSQSRDDKDDGSVTFYAAAAEVELPAVRNVGGNMSLYQSDRKAAASEDSGLEIISVTRAVDQEQTAYNMTVSAPTEDAIEDFRAQSF</sequence>
<evidence type="ECO:0000256" key="1">
    <source>
        <dbReference type="SAM" id="MobiDB-lite"/>
    </source>
</evidence>
<evidence type="ECO:0000313" key="3">
    <source>
        <dbReference type="Proteomes" id="UP000838412"/>
    </source>
</evidence>
<accession>A0A8K0EF12</accession>
<name>A0A8K0EF12_BRALA</name>
<reference evidence="2" key="1">
    <citation type="submission" date="2022-01" db="EMBL/GenBank/DDBJ databases">
        <authorList>
            <person name="Braso-Vives M."/>
        </authorList>
    </citation>
    <scope>NUCLEOTIDE SEQUENCE</scope>
</reference>
<protein>
    <submittedName>
        <fullName evidence="2">Hypp8159 protein</fullName>
    </submittedName>
</protein>
<dbReference type="EMBL" id="OV696701">
    <property type="protein sequence ID" value="CAH1248468.1"/>
    <property type="molecule type" value="Genomic_DNA"/>
</dbReference>
<dbReference type="Proteomes" id="UP000838412">
    <property type="component" value="Chromosome 16"/>
</dbReference>
<evidence type="ECO:0000313" key="2">
    <source>
        <dbReference type="EMBL" id="CAH1248468.1"/>
    </source>
</evidence>
<proteinExistence type="predicted"/>
<feature type="compositionally biased region" description="Basic and acidic residues" evidence="1">
    <location>
        <begin position="72"/>
        <end position="90"/>
    </location>
</feature>
<dbReference type="OrthoDB" id="10166285at2759"/>
<gene>
    <name evidence="2" type="primary">Hypp8159</name>
    <name evidence="2" type="ORF">BLAG_LOCUS9802</name>
</gene>
<dbReference type="AlphaFoldDB" id="A0A8K0EF12"/>
<feature type="compositionally biased region" description="Polar residues" evidence="1">
    <location>
        <begin position="1"/>
        <end position="16"/>
    </location>
</feature>
<keyword evidence="3" id="KW-1185">Reference proteome</keyword>
<feature type="compositionally biased region" description="Basic and acidic residues" evidence="1">
    <location>
        <begin position="25"/>
        <end position="36"/>
    </location>
</feature>
<feature type="region of interest" description="Disordered" evidence="1">
    <location>
        <begin position="1"/>
        <end position="107"/>
    </location>
</feature>